<evidence type="ECO:0000256" key="1">
    <source>
        <dbReference type="SAM" id="SignalP"/>
    </source>
</evidence>
<evidence type="ECO:0000313" key="2">
    <source>
        <dbReference type="EMBL" id="QGW26811.1"/>
    </source>
</evidence>
<dbReference type="EMBL" id="CP046566">
    <property type="protein sequence ID" value="QGW26811.1"/>
    <property type="molecule type" value="Genomic_DNA"/>
</dbReference>
<proteinExistence type="predicted"/>
<keyword evidence="3" id="KW-1185">Reference proteome</keyword>
<reference evidence="2 3" key="1">
    <citation type="submission" date="2019-11" db="EMBL/GenBank/DDBJ databases">
        <authorList>
            <person name="Im W.T."/>
        </authorList>
    </citation>
    <scope>NUCLEOTIDE SEQUENCE [LARGE SCALE GENOMIC DNA]</scope>
    <source>
        <strain evidence="2 3">SB-02</strain>
    </source>
</reference>
<dbReference type="AlphaFoldDB" id="A0A6I6GW08"/>
<name>A0A6I6GW08_9BACT</name>
<evidence type="ECO:0000313" key="3">
    <source>
        <dbReference type="Proteomes" id="UP000426027"/>
    </source>
</evidence>
<keyword evidence="1" id="KW-0732">Signal</keyword>
<gene>
    <name evidence="2" type="ORF">GLV81_00655</name>
</gene>
<dbReference type="Proteomes" id="UP000426027">
    <property type="component" value="Chromosome"/>
</dbReference>
<feature type="signal peptide" evidence="1">
    <location>
        <begin position="1"/>
        <end position="20"/>
    </location>
</feature>
<organism evidence="2 3">
    <name type="scientific">Phnomibacter ginsenosidimutans</name>
    <dbReference type="NCBI Taxonomy" id="2676868"/>
    <lineage>
        <taxon>Bacteria</taxon>
        <taxon>Pseudomonadati</taxon>
        <taxon>Bacteroidota</taxon>
        <taxon>Chitinophagia</taxon>
        <taxon>Chitinophagales</taxon>
        <taxon>Chitinophagaceae</taxon>
        <taxon>Phnomibacter</taxon>
    </lineage>
</organism>
<sequence length="141" mass="14643">MKKIVLFFTLMAGVATVSQAQIKLPGGAGDVVKNFIAPPAIGDVGKTASGIADLLGSKLSLGATEKKSTLDAVTSFLGQKKDILGLAKTNPADYLKKFNPLQQGFMGKMKTILGAAKYAKLLGLKPSGSNIAGNLLSNLFF</sequence>
<dbReference type="RefSeq" id="WP_157475940.1">
    <property type="nucleotide sequence ID" value="NZ_CP046566.1"/>
</dbReference>
<evidence type="ECO:0008006" key="4">
    <source>
        <dbReference type="Google" id="ProtNLM"/>
    </source>
</evidence>
<protein>
    <recommendedName>
        <fullName evidence="4">DUF2780 domain-containing protein</fullName>
    </recommendedName>
</protein>
<feature type="chain" id="PRO_5026165186" description="DUF2780 domain-containing protein" evidence="1">
    <location>
        <begin position="21"/>
        <end position="141"/>
    </location>
</feature>
<dbReference type="KEGG" id="fls:GLV81_00655"/>
<accession>A0A6I6GW08</accession>